<protein>
    <submittedName>
        <fullName evidence="1">Uncharacterized protein</fullName>
    </submittedName>
</protein>
<name>A0A1G8R600_9BACI</name>
<dbReference type="RefSeq" id="WP_093192350.1">
    <property type="nucleotide sequence ID" value="NZ_FNEV01000002.1"/>
</dbReference>
<sequence>MENEEKVIHHFTDFREFETEGLKNKGIDFPELEQVLSDYILSQDRDTLIFKECIVQMKQRSDGEIRTVKIVYQDDDMNSDIRLWGARNDQNGEVLNMNVDAVNLVTEEVVYERSLI</sequence>
<dbReference type="OrthoDB" id="2899799at2"/>
<gene>
    <name evidence="1" type="ORF">SAMN04490247_0815</name>
</gene>
<accession>A0A1G8R600</accession>
<reference evidence="2" key="1">
    <citation type="submission" date="2016-10" db="EMBL/GenBank/DDBJ databases">
        <authorList>
            <person name="Varghese N."/>
            <person name="Submissions S."/>
        </authorList>
    </citation>
    <scope>NUCLEOTIDE SEQUENCE [LARGE SCALE GENOMIC DNA]</scope>
    <source>
        <strain evidence="2">DSM 4771</strain>
    </source>
</reference>
<dbReference type="EMBL" id="FNEV01000002">
    <property type="protein sequence ID" value="SDJ11820.1"/>
    <property type="molecule type" value="Genomic_DNA"/>
</dbReference>
<evidence type="ECO:0000313" key="2">
    <source>
        <dbReference type="Proteomes" id="UP000199225"/>
    </source>
</evidence>
<dbReference type="AlphaFoldDB" id="A0A1G8R600"/>
<organism evidence="1 2">
    <name type="scientific">Salimicrobium halophilum</name>
    <dbReference type="NCBI Taxonomy" id="86666"/>
    <lineage>
        <taxon>Bacteria</taxon>
        <taxon>Bacillati</taxon>
        <taxon>Bacillota</taxon>
        <taxon>Bacilli</taxon>
        <taxon>Bacillales</taxon>
        <taxon>Bacillaceae</taxon>
        <taxon>Salimicrobium</taxon>
    </lineage>
</organism>
<keyword evidence="2" id="KW-1185">Reference proteome</keyword>
<proteinExistence type="predicted"/>
<evidence type="ECO:0000313" key="1">
    <source>
        <dbReference type="EMBL" id="SDJ11820.1"/>
    </source>
</evidence>
<dbReference type="Proteomes" id="UP000199225">
    <property type="component" value="Unassembled WGS sequence"/>
</dbReference>